<protein>
    <submittedName>
        <fullName evidence="2">Molybdopterin cofactor-binding domain-containing protein</fullName>
    </submittedName>
</protein>
<keyword evidence="3" id="KW-1185">Reference proteome</keyword>
<evidence type="ECO:0000259" key="1">
    <source>
        <dbReference type="SMART" id="SM01008"/>
    </source>
</evidence>
<feature type="domain" description="Aldehyde oxidase/xanthine dehydrogenase a/b hammerhead" evidence="1">
    <location>
        <begin position="160"/>
        <end position="248"/>
    </location>
</feature>
<dbReference type="SMART" id="SM01008">
    <property type="entry name" value="Ald_Xan_dh_C"/>
    <property type="match status" value="1"/>
</dbReference>
<evidence type="ECO:0000313" key="3">
    <source>
        <dbReference type="Proteomes" id="UP001606300"/>
    </source>
</evidence>
<dbReference type="InterPro" id="IPR052516">
    <property type="entry name" value="N-heterocyclic_Hydroxylase"/>
</dbReference>
<dbReference type="SUPFAM" id="SSF56003">
    <property type="entry name" value="Molybdenum cofactor-binding domain"/>
    <property type="match status" value="2"/>
</dbReference>
<accession>A0ABW7EIG4</accession>
<dbReference type="Pfam" id="PF20256">
    <property type="entry name" value="MoCoBD_2"/>
    <property type="match status" value="1"/>
</dbReference>
<dbReference type="Gene3D" id="3.90.1170.50">
    <property type="entry name" value="Aldehyde oxidase/xanthine dehydrogenase, a/b hammerhead"/>
    <property type="match status" value="1"/>
</dbReference>
<dbReference type="InterPro" id="IPR046867">
    <property type="entry name" value="AldOxase/xan_DH_MoCoBD2"/>
</dbReference>
<dbReference type="Proteomes" id="UP001606300">
    <property type="component" value="Unassembled WGS sequence"/>
</dbReference>
<dbReference type="Gene3D" id="3.30.365.10">
    <property type="entry name" value="Aldehyde oxidase/xanthine dehydrogenase, molybdopterin binding domain"/>
    <property type="match status" value="4"/>
</dbReference>
<dbReference type="PROSITE" id="PS51257">
    <property type="entry name" value="PROKAR_LIPOPROTEIN"/>
    <property type="match status" value="1"/>
</dbReference>
<dbReference type="EMBL" id="JBIGHY010000001">
    <property type="protein sequence ID" value="MFG6412563.1"/>
    <property type="molecule type" value="Genomic_DNA"/>
</dbReference>
<dbReference type="InterPro" id="IPR008274">
    <property type="entry name" value="AldOxase/xan_DH_MoCoBD1"/>
</dbReference>
<dbReference type="InterPro" id="IPR036856">
    <property type="entry name" value="Ald_Oxase/Xan_DH_a/b_sf"/>
</dbReference>
<dbReference type="Pfam" id="PF02738">
    <property type="entry name" value="MoCoBD_1"/>
    <property type="match status" value="1"/>
</dbReference>
<dbReference type="RefSeq" id="WP_394468668.1">
    <property type="nucleotide sequence ID" value="NZ_JBIGHY010000001.1"/>
</dbReference>
<organism evidence="2 3">
    <name type="scientific">Pelomonas dachongensis</name>
    <dbReference type="NCBI Taxonomy" id="3299029"/>
    <lineage>
        <taxon>Bacteria</taxon>
        <taxon>Pseudomonadati</taxon>
        <taxon>Pseudomonadota</taxon>
        <taxon>Betaproteobacteria</taxon>
        <taxon>Burkholderiales</taxon>
        <taxon>Sphaerotilaceae</taxon>
        <taxon>Roseateles</taxon>
    </lineage>
</organism>
<dbReference type="InterPro" id="IPR000674">
    <property type="entry name" value="Ald_Oxase/Xan_DH_a/b"/>
</dbReference>
<proteinExistence type="predicted"/>
<dbReference type="PANTHER" id="PTHR47495:SF1">
    <property type="entry name" value="BLL3820 PROTEIN"/>
    <property type="match status" value="1"/>
</dbReference>
<comment type="caution">
    <text evidence="2">The sequence shown here is derived from an EMBL/GenBank/DDBJ whole genome shotgun (WGS) entry which is preliminary data.</text>
</comment>
<gene>
    <name evidence="2" type="ORF">ACG02S_01475</name>
</gene>
<reference evidence="2 3" key="1">
    <citation type="submission" date="2024-09" db="EMBL/GenBank/DDBJ databases">
        <title>Novel species of the genus Pelomonas and Roseateles isolated from streams.</title>
        <authorList>
            <person name="Lu H."/>
        </authorList>
    </citation>
    <scope>NUCLEOTIDE SEQUENCE [LARGE SCALE GENOMIC DNA]</scope>
    <source>
        <strain evidence="2 3">DC23W</strain>
    </source>
</reference>
<dbReference type="InterPro" id="IPR037165">
    <property type="entry name" value="AldOxase/xan_DH_Mopterin-bd_sf"/>
</dbReference>
<dbReference type="SUPFAM" id="SSF54665">
    <property type="entry name" value="CO dehydrogenase molybdoprotein N-domain-like"/>
    <property type="match status" value="1"/>
</dbReference>
<name>A0ABW7EIG4_9BURK</name>
<evidence type="ECO:0000313" key="2">
    <source>
        <dbReference type="EMBL" id="MFG6412563.1"/>
    </source>
</evidence>
<sequence length="681" mass="73156">MSAALTRRGVLASLTVALFSGCALPVIPKRPAPSLDDALGWIRHDGDGRYTLWLPRVEMGQGILTGLKQIACVELGVGWDAVVVKLPCTNDIGRVKATVGSDSIKDFALPLAQGCALLREAVARGSFASPGDPPPALRWPTADRPDLKRPPLAQGEAIVTGQPLFVADVRRPGLVFGRVLYAPLSPEFASLPRAFDEAAARAQPGFVALVRDERFVQGQARGLGIVAATPGALDRIEQALAVQWQKEAPASGWRELLDIDARLADGDRLTHAVHDDDVPRHGTWDLDLRFDIPPAAHAAMEPRAAVAEFDNAGKLQVWVGSQDVFYQRDVVAKRLGLDDDQITVHGHRVGGAFGGKTICTVELEAAVLAKSVRRPVKVQWTRAQEFAQSFHRAPSSHRVRVRLKDGRLQHWWHGFVSSHILFTNAAMPPWMQAASRFVGDAGVARGARLPYRAAARETRFALQRLPLLAGPWRGLGAGPNHFVTESVIDECARRVGQDPLTFRLAHVEDARLARVLARVAQMADWGRPLTGERVGRGLACGIYKDMSYAAVVADVAVAADGSARVLRLWCAHDCGRVISASQVRAQCEGNLVWCVGMVLVEQLDLAAGQVAASGFADSPIPRWGDVPAMHIELVDEGDAPTGAGETAIVAGGAAIANALRAATGVRLTSLPWRAALATMPR</sequence>
<dbReference type="PANTHER" id="PTHR47495">
    <property type="entry name" value="ALDEHYDE DEHYDROGENASE"/>
    <property type="match status" value="1"/>
</dbReference>